<name>A0A1B0C4I0_9MUSC</name>
<keyword evidence="1" id="KW-0812">Transmembrane</keyword>
<keyword evidence="3" id="KW-1185">Reference proteome</keyword>
<keyword evidence="1" id="KW-1133">Transmembrane helix</keyword>
<dbReference type="VEuPathDB" id="VectorBase:GPPI048909"/>
<dbReference type="EnsemblMetazoa" id="GPPI048909-RA">
    <property type="protein sequence ID" value="GPPI048909-PA"/>
    <property type="gene ID" value="GPPI048909"/>
</dbReference>
<dbReference type="Proteomes" id="UP000092460">
    <property type="component" value="Unassembled WGS sequence"/>
</dbReference>
<evidence type="ECO:0000256" key="1">
    <source>
        <dbReference type="SAM" id="Phobius"/>
    </source>
</evidence>
<evidence type="ECO:0000313" key="2">
    <source>
        <dbReference type="EnsemblMetazoa" id="GPPI048909-PA"/>
    </source>
</evidence>
<protein>
    <submittedName>
        <fullName evidence="2">Uncharacterized protein</fullName>
    </submittedName>
</protein>
<sequence>MNMTVYQRVAIFTVVIIILSVSRIRSHEIYFNHRGFMCGHERSLYALRMLWYGSCYHNIYTRPTDSIVSLYVLHS</sequence>
<organism evidence="2 3">
    <name type="scientific">Glossina palpalis gambiensis</name>
    <dbReference type="NCBI Taxonomy" id="67801"/>
    <lineage>
        <taxon>Eukaryota</taxon>
        <taxon>Metazoa</taxon>
        <taxon>Ecdysozoa</taxon>
        <taxon>Arthropoda</taxon>
        <taxon>Hexapoda</taxon>
        <taxon>Insecta</taxon>
        <taxon>Pterygota</taxon>
        <taxon>Neoptera</taxon>
        <taxon>Endopterygota</taxon>
        <taxon>Diptera</taxon>
        <taxon>Brachycera</taxon>
        <taxon>Muscomorpha</taxon>
        <taxon>Hippoboscoidea</taxon>
        <taxon>Glossinidae</taxon>
        <taxon>Glossina</taxon>
    </lineage>
</organism>
<reference evidence="2" key="2">
    <citation type="submission" date="2020-05" db="UniProtKB">
        <authorList>
            <consortium name="EnsemblMetazoa"/>
        </authorList>
    </citation>
    <scope>IDENTIFICATION</scope>
    <source>
        <strain evidence="2">IAEA</strain>
    </source>
</reference>
<keyword evidence="1" id="KW-0472">Membrane</keyword>
<dbReference type="EMBL" id="JXJN01025488">
    <property type="status" value="NOT_ANNOTATED_CDS"/>
    <property type="molecule type" value="Genomic_DNA"/>
</dbReference>
<evidence type="ECO:0000313" key="3">
    <source>
        <dbReference type="Proteomes" id="UP000092460"/>
    </source>
</evidence>
<accession>A0A1B0C4I0</accession>
<dbReference type="AlphaFoldDB" id="A0A1B0C4I0"/>
<reference evidence="3" key="1">
    <citation type="submission" date="2015-01" db="EMBL/GenBank/DDBJ databases">
        <authorList>
            <person name="Aksoy S."/>
            <person name="Warren W."/>
            <person name="Wilson R.K."/>
        </authorList>
    </citation>
    <scope>NUCLEOTIDE SEQUENCE [LARGE SCALE GENOMIC DNA]</scope>
    <source>
        <strain evidence="3">IAEA</strain>
    </source>
</reference>
<proteinExistence type="predicted"/>
<feature type="transmembrane region" description="Helical" evidence="1">
    <location>
        <begin position="6"/>
        <end position="24"/>
    </location>
</feature>